<dbReference type="Gene3D" id="3.40.1410.10">
    <property type="entry name" value="Chorismate lyase-like"/>
    <property type="match status" value="1"/>
</dbReference>
<accession>A0A1G4NS56</accession>
<keyword evidence="1" id="KW-0150">Chloroplast</keyword>
<dbReference type="AlphaFoldDB" id="A0A1G4NS56"/>
<dbReference type="Pfam" id="PF01947">
    <property type="entry name" value="Rv2949c-like"/>
    <property type="match status" value="1"/>
</dbReference>
<dbReference type="SUPFAM" id="SSF64288">
    <property type="entry name" value="Chorismate lyase-like"/>
    <property type="match status" value="1"/>
</dbReference>
<dbReference type="InterPro" id="IPR002800">
    <property type="entry name" value="Rv2949c-like"/>
</dbReference>
<name>A0A1G4NS56_9FLOR</name>
<dbReference type="InterPro" id="IPR028978">
    <property type="entry name" value="Chorismate_lyase_/UTRA_dom_sf"/>
</dbReference>
<sequence>MILTNDGSFTRNATILNNSKIDIQLCQQNQIYFHNQQIHTLNVSYNIERSVWLIQQKEKIVFATSQYLSSKNKENATLNKKQAIGSSLIINENNIHRDLTKIFLGYCQELEKYFNSIGPLWGRSYNIYIDVETTLIIHEIFSSRLPKVLINY</sequence>
<geneLocation type="chloroplast" evidence="1"/>
<dbReference type="GeneID" id="29998562"/>
<dbReference type="RefSeq" id="YP_009313244.1">
    <property type="nucleotide sequence ID" value="NC_031656.1"/>
</dbReference>
<reference evidence="1" key="1">
    <citation type="submission" date="2016-10" db="EMBL/GenBank/DDBJ databases">
        <title>Chloroplast genomes as a tool to resolve red algal phylogenies: a case study in the Nemaliales.</title>
        <authorList>
            <person name="Costa J.F."/>
            <person name="Lin S.M."/>
            <person name="Macaya E.C."/>
            <person name="Fernandez-Garcia C."/>
            <person name="Verbruggen H."/>
        </authorList>
    </citation>
    <scope>NUCLEOTIDE SEQUENCE</scope>
    <source>
        <strain evidence="1">HV04060</strain>
    </source>
</reference>
<keyword evidence="1" id="KW-0934">Plastid</keyword>
<evidence type="ECO:0000313" key="1">
    <source>
        <dbReference type="EMBL" id="SCW21498.1"/>
    </source>
</evidence>
<reference evidence="1" key="2">
    <citation type="submission" date="2016-10" db="EMBL/GenBank/DDBJ databases">
        <authorList>
            <person name="de Groot N.N."/>
        </authorList>
    </citation>
    <scope>NUCLEOTIDE SEQUENCE</scope>
    <source>
        <strain evidence="1">HV04060</strain>
    </source>
</reference>
<proteinExistence type="predicted"/>
<dbReference type="EMBL" id="LT622864">
    <property type="protein sequence ID" value="SCW21498.1"/>
    <property type="molecule type" value="Genomic_DNA"/>
</dbReference>
<organism evidence="1">
    <name type="scientific">Dichotomaria marginata</name>
    <dbReference type="NCBI Taxonomy" id="268567"/>
    <lineage>
        <taxon>Eukaryota</taxon>
        <taxon>Rhodophyta</taxon>
        <taxon>Florideophyceae</taxon>
        <taxon>Nemaliophycidae</taxon>
        <taxon>Nemaliales</taxon>
        <taxon>Galaxauraceae</taxon>
        <taxon>Dichotomaria</taxon>
    </lineage>
</organism>
<protein>
    <submittedName>
        <fullName evidence="1">Uncharacterized protein</fullName>
    </submittedName>
</protein>
<gene>
    <name evidence="1" type="primary">ycf21</name>
    <name evidence="1" type="ORF">HV04060_61</name>
</gene>